<evidence type="ECO:0000256" key="2">
    <source>
        <dbReference type="ARBA" id="ARBA00022499"/>
    </source>
</evidence>
<gene>
    <name evidence="9" type="ORF">FCC1311_029682</name>
</gene>
<evidence type="ECO:0000256" key="5">
    <source>
        <dbReference type="RuleBase" id="RU361202"/>
    </source>
</evidence>
<dbReference type="InterPro" id="IPR048939">
    <property type="entry name" value="ATG5_UblA"/>
</dbReference>
<dbReference type="Gene3D" id="3.10.20.90">
    <property type="entry name" value="Phosphatidylinositol 3-kinase Catalytic Subunit, Chain A, domain 1"/>
    <property type="match status" value="1"/>
</dbReference>
<dbReference type="InterPro" id="IPR048318">
    <property type="entry name" value="ATG5_UblB"/>
</dbReference>
<comment type="subunit">
    <text evidence="5">Conjugated with ATG12.</text>
</comment>
<sequence>MASASAGEGEAEVEVPRVVRASWRGGLPVLVEGVDADFEDAPLPAFSFASRQSFLPFALAEKLAAMRTTSVVPARMQEVWFEAQGVALKWQYPLGALFDVLYPRDAAPLRITIHLRGAGLSSSEAPVVPCPGPDAARKEFFHLFKQGMFLRYNSRLPFTELRENDDDALWESVLAGEVDRYWFVLQRMHEYVPKAAPVRILQLVERGNLRTVASKQIVVPLDSSLTAQELVDDYVLGLDGRTKLRCQGIDVPSDALVVDLYESLAHADMFLYICLYTDEA</sequence>
<dbReference type="OrthoDB" id="272162at2759"/>
<dbReference type="InterPro" id="IPR048940">
    <property type="entry name" value="ATG5_HBR"/>
</dbReference>
<evidence type="ECO:0000259" key="7">
    <source>
        <dbReference type="Pfam" id="PF20637"/>
    </source>
</evidence>
<accession>A0A2R5G6R6</accession>
<dbReference type="GO" id="GO:0006995">
    <property type="term" value="P:cellular response to nitrogen starvation"/>
    <property type="evidence" value="ECO:0007669"/>
    <property type="project" value="TreeGrafter"/>
</dbReference>
<dbReference type="Gene3D" id="3.10.20.620">
    <property type="match status" value="1"/>
</dbReference>
<dbReference type="GO" id="GO:0034045">
    <property type="term" value="C:phagophore assembly site membrane"/>
    <property type="evidence" value="ECO:0007669"/>
    <property type="project" value="UniProtKB-SubCell"/>
</dbReference>
<evidence type="ECO:0000256" key="4">
    <source>
        <dbReference type="ARBA" id="ARBA00023006"/>
    </source>
</evidence>
<evidence type="ECO:0000313" key="10">
    <source>
        <dbReference type="Proteomes" id="UP000241890"/>
    </source>
</evidence>
<keyword evidence="4 5" id="KW-0072">Autophagy</keyword>
<dbReference type="Pfam" id="PF20637">
    <property type="entry name" value="ATG5_HBR"/>
    <property type="match status" value="1"/>
</dbReference>
<evidence type="ECO:0000256" key="1">
    <source>
        <dbReference type="ARBA" id="ARBA00006910"/>
    </source>
</evidence>
<dbReference type="EMBL" id="BEYU01000023">
    <property type="protein sequence ID" value="GBG26747.1"/>
    <property type="molecule type" value="Genomic_DNA"/>
</dbReference>
<comment type="caution">
    <text evidence="9">The sequence shown here is derived from an EMBL/GenBank/DDBJ whole genome shotgun (WGS) entry which is preliminary data.</text>
</comment>
<comment type="subcellular location">
    <subcellularLocation>
        <location evidence="5">Preautophagosomal structure membrane</location>
        <topology evidence="5">Peripheral membrane protein</topology>
    </subcellularLocation>
</comment>
<dbReference type="GO" id="GO:0044233">
    <property type="term" value="C:mitochondria-associated endoplasmic reticulum membrane contact site"/>
    <property type="evidence" value="ECO:0007669"/>
    <property type="project" value="TreeGrafter"/>
</dbReference>
<dbReference type="InParanoid" id="A0A2R5G6R6"/>
<dbReference type="Pfam" id="PF20638">
    <property type="entry name" value="ATG5_UblA"/>
    <property type="match status" value="1"/>
</dbReference>
<evidence type="ECO:0000256" key="3">
    <source>
        <dbReference type="ARBA" id="ARBA00022843"/>
    </source>
</evidence>
<dbReference type="Pfam" id="PF04106">
    <property type="entry name" value="ATG5_UblB"/>
    <property type="match status" value="1"/>
</dbReference>
<feature type="domain" description="Autophagy protein ATG5 alpha-helical bundle region" evidence="7">
    <location>
        <begin position="134"/>
        <end position="188"/>
    </location>
</feature>
<comment type="similarity">
    <text evidence="1 5">Belongs to the ATG5 family.</text>
</comment>
<keyword evidence="5" id="KW-0472">Membrane</keyword>
<keyword evidence="10" id="KW-1185">Reference proteome</keyword>
<keyword evidence="3 5" id="KW-0832">Ubl conjugation</keyword>
<dbReference type="GO" id="GO:0061908">
    <property type="term" value="C:phagophore"/>
    <property type="evidence" value="ECO:0007669"/>
    <property type="project" value="TreeGrafter"/>
</dbReference>
<organism evidence="9 10">
    <name type="scientific">Hondaea fermentalgiana</name>
    <dbReference type="NCBI Taxonomy" id="2315210"/>
    <lineage>
        <taxon>Eukaryota</taxon>
        <taxon>Sar</taxon>
        <taxon>Stramenopiles</taxon>
        <taxon>Bigyra</taxon>
        <taxon>Labyrinthulomycetes</taxon>
        <taxon>Thraustochytrida</taxon>
        <taxon>Thraustochytriidae</taxon>
        <taxon>Hondaea</taxon>
    </lineage>
</organism>
<feature type="domain" description="Autophagy protein ATG5 UblA" evidence="8">
    <location>
        <begin position="23"/>
        <end position="114"/>
    </location>
</feature>
<dbReference type="PANTHER" id="PTHR13040">
    <property type="entry name" value="AUTOPHAGY PROTEIN 5"/>
    <property type="match status" value="1"/>
</dbReference>
<dbReference type="GO" id="GO:0005776">
    <property type="term" value="C:autophagosome"/>
    <property type="evidence" value="ECO:0007669"/>
    <property type="project" value="TreeGrafter"/>
</dbReference>
<dbReference type="AlphaFoldDB" id="A0A2R5G6R6"/>
<evidence type="ECO:0000259" key="6">
    <source>
        <dbReference type="Pfam" id="PF04106"/>
    </source>
</evidence>
<proteinExistence type="inferred from homology"/>
<evidence type="ECO:0000313" key="9">
    <source>
        <dbReference type="EMBL" id="GBG26747.1"/>
    </source>
</evidence>
<dbReference type="InterPro" id="IPR007239">
    <property type="entry name" value="Atg5"/>
</dbReference>
<protein>
    <recommendedName>
        <fullName evidence="5">Autophagy protein 5</fullName>
    </recommendedName>
</protein>
<evidence type="ECO:0000259" key="8">
    <source>
        <dbReference type="Pfam" id="PF20638"/>
    </source>
</evidence>
<dbReference type="InterPro" id="IPR042526">
    <property type="entry name" value="Atg5_HR"/>
</dbReference>
<dbReference type="InterPro" id="IPR042527">
    <property type="entry name" value="Atg5_UblA_dom_sf"/>
</dbReference>
<reference evidence="9 10" key="1">
    <citation type="submission" date="2017-12" db="EMBL/GenBank/DDBJ databases">
        <title>Sequencing, de novo assembly and annotation of complete genome of a new Thraustochytrid species, strain FCC1311.</title>
        <authorList>
            <person name="Sedici K."/>
            <person name="Godart F."/>
            <person name="Aiese Cigliano R."/>
            <person name="Sanseverino W."/>
            <person name="Barakat M."/>
            <person name="Ortet P."/>
            <person name="Marechal E."/>
            <person name="Cagnac O."/>
            <person name="Amato A."/>
        </authorList>
    </citation>
    <scope>NUCLEOTIDE SEQUENCE [LARGE SCALE GENOMIC DNA]</scope>
</reference>
<dbReference type="Gene3D" id="1.10.246.190">
    <property type="entry name" value="Autophagy protein Apg5, helix rich domain"/>
    <property type="match status" value="1"/>
</dbReference>
<comment type="function">
    <text evidence="5">Involved in autophagic vesicle formation.</text>
</comment>
<dbReference type="GO" id="GO:0019776">
    <property type="term" value="F:Atg8-family ligase activity"/>
    <property type="evidence" value="ECO:0007669"/>
    <property type="project" value="TreeGrafter"/>
</dbReference>
<dbReference type="PANTHER" id="PTHR13040:SF2">
    <property type="entry name" value="AUTOPHAGY PROTEIN 5"/>
    <property type="match status" value="1"/>
</dbReference>
<feature type="domain" description="Autophagy protein ATG5 UblB" evidence="6">
    <location>
        <begin position="240"/>
        <end position="275"/>
    </location>
</feature>
<keyword evidence="2 5" id="KW-1017">Isopeptide bond</keyword>
<dbReference type="Proteomes" id="UP000241890">
    <property type="component" value="Unassembled WGS sequence"/>
</dbReference>
<name>A0A2R5G6R6_9STRA</name>
<dbReference type="GO" id="GO:0034274">
    <property type="term" value="C:Atg12-Atg5-Atg16 complex"/>
    <property type="evidence" value="ECO:0007669"/>
    <property type="project" value="TreeGrafter"/>
</dbReference>
<dbReference type="GO" id="GO:0000422">
    <property type="term" value="P:autophagy of mitochondrion"/>
    <property type="evidence" value="ECO:0007669"/>
    <property type="project" value="TreeGrafter"/>
</dbReference>
<dbReference type="GO" id="GO:0034727">
    <property type="term" value="P:piecemeal microautophagy of the nucleus"/>
    <property type="evidence" value="ECO:0007669"/>
    <property type="project" value="TreeGrafter"/>
</dbReference>